<evidence type="ECO:0000313" key="4">
    <source>
        <dbReference type="Proteomes" id="UP000055611"/>
    </source>
</evidence>
<evidence type="ECO:0000313" key="2">
    <source>
        <dbReference type="EMBL" id="AMK10266.1"/>
    </source>
</evidence>
<evidence type="ECO:0000259" key="1">
    <source>
        <dbReference type="SMART" id="SM00481"/>
    </source>
</evidence>
<dbReference type="PANTHER" id="PTHR42924">
    <property type="entry name" value="EXONUCLEASE"/>
    <property type="match status" value="1"/>
</dbReference>
<dbReference type="EMBL" id="SOBK01000007">
    <property type="protein sequence ID" value="TDT87978.1"/>
    <property type="molecule type" value="Genomic_DNA"/>
</dbReference>
<feature type="domain" description="Polymerase/histidinol phosphatase N-terminal" evidence="1">
    <location>
        <begin position="3"/>
        <end position="68"/>
    </location>
</feature>
<keyword evidence="4" id="KW-1185">Reference proteome</keyword>
<evidence type="ECO:0000313" key="5">
    <source>
        <dbReference type="Proteomes" id="UP000295506"/>
    </source>
</evidence>
<name>A0A126QKE4_9BACT</name>
<dbReference type="InterPro" id="IPR016195">
    <property type="entry name" value="Pol/histidinol_Pase-like"/>
</dbReference>
<dbReference type="InterPro" id="IPR004013">
    <property type="entry name" value="PHP_dom"/>
</dbReference>
<dbReference type="GO" id="GO:0004534">
    <property type="term" value="F:5'-3' RNA exonuclease activity"/>
    <property type="evidence" value="ECO:0007669"/>
    <property type="project" value="TreeGrafter"/>
</dbReference>
<dbReference type="AlphaFoldDB" id="A0A126QKE4"/>
<dbReference type="Pfam" id="PF02811">
    <property type="entry name" value="PHP"/>
    <property type="match status" value="1"/>
</dbReference>
<dbReference type="Gene3D" id="1.10.150.650">
    <property type="match status" value="1"/>
</dbReference>
<dbReference type="CDD" id="cd07438">
    <property type="entry name" value="PHP_HisPPase_AMP"/>
    <property type="match status" value="1"/>
</dbReference>
<organism evidence="3 5">
    <name type="scientific">Pseudodesulfovibrio indicus</name>
    <dbReference type="NCBI Taxonomy" id="1716143"/>
    <lineage>
        <taxon>Bacteria</taxon>
        <taxon>Pseudomonadati</taxon>
        <taxon>Thermodesulfobacteriota</taxon>
        <taxon>Desulfovibrionia</taxon>
        <taxon>Desulfovibrionales</taxon>
        <taxon>Desulfovibrionaceae</taxon>
    </lineage>
</organism>
<dbReference type="InterPro" id="IPR052018">
    <property type="entry name" value="PHP_domain"/>
</dbReference>
<sequence length="286" mass="31044">MSIDLHTHTTASDGTLSPTELVKLAKESGLDAVAITDHDTFQGVAEALEAGEKYGIEVIPGTELSLESPEGAGWIHVVALWLPEQAEELQKAFDWVLEGRANRNHEIVDKLRTLGVNITYEAVAARAKGTIGRPHFAQELLALGVCSSMDEAFKVWIGDNGRAYVPKRKLTPEQAFPILNDIGATSILAHPFALKLNYKATEKVVRDLMDLGLDGMEVFYSEHSEADTKAYGEMADRLGLLKSGGSDFHGANKPEIRLGTGRGSLDVPTALLEAMKQDRRSKGLPV</sequence>
<dbReference type="Proteomes" id="UP000055611">
    <property type="component" value="Chromosome"/>
</dbReference>
<reference evidence="3 5" key="2">
    <citation type="submission" date="2019-03" db="EMBL/GenBank/DDBJ databases">
        <title>Genomic Encyclopedia of Type Strains, Phase IV (KMG-IV): sequencing the most valuable type-strain genomes for metagenomic binning, comparative biology and taxonomic classification.</title>
        <authorList>
            <person name="Goeker M."/>
        </authorList>
    </citation>
    <scope>NUCLEOTIDE SEQUENCE [LARGE SCALE GENOMIC DNA]</scope>
    <source>
        <strain evidence="3 5">DSM 101483</strain>
    </source>
</reference>
<accession>A0A126QKE4</accession>
<dbReference type="KEGG" id="dej:AWY79_03600"/>
<dbReference type="GO" id="GO:0035312">
    <property type="term" value="F:5'-3' DNA exonuclease activity"/>
    <property type="evidence" value="ECO:0007669"/>
    <property type="project" value="TreeGrafter"/>
</dbReference>
<dbReference type="InterPro" id="IPR003141">
    <property type="entry name" value="Pol/His_phosphatase_N"/>
</dbReference>
<dbReference type="RefSeq" id="WP_066800387.1">
    <property type="nucleotide sequence ID" value="NZ_CP014206.1"/>
</dbReference>
<gene>
    <name evidence="2" type="ORF">AWY79_03600</name>
    <name evidence="3" type="ORF">EDC59_107175</name>
</gene>
<dbReference type="SMART" id="SM00481">
    <property type="entry name" value="POLIIIAc"/>
    <property type="match status" value="1"/>
</dbReference>
<dbReference type="Proteomes" id="UP000295506">
    <property type="component" value="Unassembled WGS sequence"/>
</dbReference>
<evidence type="ECO:0000313" key="3">
    <source>
        <dbReference type="EMBL" id="TDT87978.1"/>
    </source>
</evidence>
<dbReference type="Gene3D" id="3.20.20.140">
    <property type="entry name" value="Metal-dependent hydrolases"/>
    <property type="match status" value="1"/>
</dbReference>
<dbReference type="OrthoDB" id="9804333at2"/>
<reference evidence="2 4" key="1">
    <citation type="journal article" date="2016" name="Front. Microbiol.">
        <title>Genome Sequence of the Piezophilic, Mesophilic Sulfate-Reducing Bacterium Desulfovibrio indicus J2T.</title>
        <authorList>
            <person name="Cao J."/>
            <person name="Maignien L."/>
            <person name="Shao Z."/>
            <person name="Alain K."/>
            <person name="Jebbar M."/>
        </authorList>
    </citation>
    <scope>NUCLEOTIDE SEQUENCE [LARGE SCALE GENOMIC DNA]</scope>
    <source>
        <strain evidence="2 4">J2</strain>
    </source>
</reference>
<dbReference type="EMBL" id="CP014206">
    <property type="protein sequence ID" value="AMK10266.1"/>
    <property type="molecule type" value="Genomic_DNA"/>
</dbReference>
<dbReference type="PANTHER" id="PTHR42924:SF3">
    <property type="entry name" value="POLYMERASE_HISTIDINOL PHOSPHATASE N-TERMINAL DOMAIN-CONTAINING PROTEIN"/>
    <property type="match status" value="1"/>
</dbReference>
<protein>
    <submittedName>
        <fullName evidence="2">Histidinol phosphatase</fullName>
    </submittedName>
</protein>
<dbReference type="SUPFAM" id="SSF89550">
    <property type="entry name" value="PHP domain-like"/>
    <property type="match status" value="1"/>
</dbReference>
<proteinExistence type="predicted"/>